<protein>
    <submittedName>
        <fullName evidence="9">Sigma-54-dependent Fis family transcriptional regulator</fullName>
    </submittedName>
</protein>
<dbReference type="AlphaFoldDB" id="A0AA48HB78"/>
<dbReference type="InterPro" id="IPR027417">
    <property type="entry name" value="P-loop_NTPase"/>
</dbReference>
<evidence type="ECO:0000256" key="3">
    <source>
        <dbReference type="ARBA" id="ARBA00023015"/>
    </source>
</evidence>
<dbReference type="PANTHER" id="PTHR32071:SF113">
    <property type="entry name" value="ALGINATE BIOSYNTHESIS TRANSCRIPTIONAL REGULATORY PROTEIN ALGB"/>
    <property type="match status" value="1"/>
</dbReference>
<dbReference type="PROSITE" id="PS50045">
    <property type="entry name" value="SIGMA54_INTERACT_4"/>
    <property type="match status" value="1"/>
</dbReference>
<name>A0AA48HB78_9BACT</name>
<organism evidence="9 10">
    <name type="scientific">Mesoterricola sediminis</name>
    <dbReference type="NCBI Taxonomy" id="2927980"/>
    <lineage>
        <taxon>Bacteria</taxon>
        <taxon>Pseudomonadati</taxon>
        <taxon>Acidobacteriota</taxon>
        <taxon>Holophagae</taxon>
        <taxon>Holophagales</taxon>
        <taxon>Holophagaceae</taxon>
        <taxon>Mesoterricola</taxon>
    </lineage>
</organism>
<keyword evidence="5" id="KW-0010">Activator</keyword>
<dbReference type="PANTHER" id="PTHR32071">
    <property type="entry name" value="TRANSCRIPTIONAL REGULATORY PROTEIN"/>
    <property type="match status" value="1"/>
</dbReference>
<dbReference type="SMART" id="SM00065">
    <property type="entry name" value="GAF"/>
    <property type="match status" value="1"/>
</dbReference>
<dbReference type="SUPFAM" id="SSF52540">
    <property type="entry name" value="P-loop containing nucleoside triphosphate hydrolases"/>
    <property type="match status" value="1"/>
</dbReference>
<dbReference type="InterPro" id="IPR002197">
    <property type="entry name" value="HTH_Fis"/>
</dbReference>
<dbReference type="Pfam" id="PF25601">
    <property type="entry name" value="AAA_lid_14"/>
    <property type="match status" value="1"/>
</dbReference>
<dbReference type="Gene3D" id="3.30.450.40">
    <property type="match status" value="1"/>
</dbReference>
<dbReference type="EMBL" id="AP027081">
    <property type="protein sequence ID" value="BDU75108.1"/>
    <property type="molecule type" value="Genomic_DNA"/>
</dbReference>
<keyword evidence="7" id="KW-0175">Coiled coil</keyword>
<dbReference type="Pfam" id="PF13185">
    <property type="entry name" value="GAF_2"/>
    <property type="match status" value="1"/>
</dbReference>
<proteinExistence type="predicted"/>
<keyword evidence="2" id="KW-0067">ATP-binding</keyword>
<dbReference type="Proteomes" id="UP001228113">
    <property type="component" value="Chromosome"/>
</dbReference>
<keyword evidence="10" id="KW-1185">Reference proteome</keyword>
<keyword evidence="6" id="KW-0804">Transcription</keyword>
<keyword evidence="4" id="KW-0238">DNA-binding</keyword>
<dbReference type="Pfam" id="PF02954">
    <property type="entry name" value="HTH_8"/>
    <property type="match status" value="1"/>
</dbReference>
<dbReference type="InterPro" id="IPR025943">
    <property type="entry name" value="Sigma_54_int_dom_ATP-bd_2"/>
</dbReference>
<evidence type="ECO:0000313" key="9">
    <source>
        <dbReference type="EMBL" id="BDU75108.1"/>
    </source>
</evidence>
<reference evidence="9" key="1">
    <citation type="journal article" date="2023" name="Int. J. Syst. Evol. Microbiol.">
        <title>Mesoterricola silvestris gen. nov., sp. nov., Mesoterricola sediminis sp. nov., Geothrix oryzae sp. nov., Geothrix edaphica sp. nov., Geothrix rubra sp. nov., and Geothrix limicola sp. nov., six novel members of Acidobacteriota isolated from soils.</title>
        <authorList>
            <person name="Itoh H."/>
            <person name="Sugisawa Y."/>
            <person name="Mise K."/>
            <person name="Xu Z."/>
            <person name="Kuniyasu M."/>
            <person name="Ushijima N."/>
            <person name="Kawano K."/>
            <person name="Kobayashi E."/>
            <person name="Shiratori Y."/>
            <person name="Masuda Y."/>
            <person name="Senoo K."/>
        </authorList>
    </citation>
    <scope>NUCLEOTIDE SEQUENCE</scope>
    <source>
        <strain evidence="9">W786</strain>
    </source>
</reference>
<evidence type="ECO:0000256" key="7">
    <source>
        <dbReference type="SAM" id="Coils"/>
    </source>
</evidence>
<evidence type="ECO:0000256" key="5">
    <source>
        <dbReference type="ARBA" id="ARBA00023159"/>
    </source>
</evidence>
<dbReference type="InterPro" id="IPR025944">
    <property type="entry name" value="Sigma_54_int_dom_CS"/>
</dbReference>
<dbReference type="FunFam" id="3.40.50.300:FF:000006">
    <property type="entry name" value="DNA-binding transcriptional regulator NtrC"/>
    <property type="match status" value="1"/>
</dbReference>
<dbReference type="PROSITE" id="PS00688">
    <property type="entry name" value="SIGMA54_INTERACT_3"/>
    <property type="match status" value="1"/>
</dbReference>
<evidence type="ECO:0000256" key="6">
    <source>
        <dbReference type="ARBA" id="ARBA00023163"/>
    </source>
</evidence>
<dbReference type="FunFam" id="1.10.8.60:FF:000014">
    <property type="entry name" value="DNA-binding transcriptional regulator NtrC"/>
    <property type="match status" value="1"/>
</dbReference>
<dbReference type="GO" id="GO:0005524">
    <property type="term" value="F:ATP binding"/>
    <property type="evidence" value="ECO:0007669"/>
    <property type="project" value="UniProtKB-KW"/>
</dbReference>
<dbReference type="InterPro" id="IPR003593">
    <property type="entry name" value="AAA+_ATPase"/>
</dbReference>
<dbReference type="InterPro" id="IPR029016">
    <property type="entry name" value="GAF-like_dom_sf"/>
</dbReference>
<dbReference type="RefSeq" id="WP_243334750.1">
    <property type="nucleotide sequence ID" value="NZ_AP027081.1"/>
</dbReference>
<dbReference type="Gene3D" id="3.40.50.300">
    <property type="entry name" value="P-loop containing nucleotide triphosphate hydrolases"/>
    <property type="match status" value="1"/>
</dbReference>
<evidence type="ECO:0000256" key="1">
    <source>
        <dbReference type="ARBA" id="ARBA00022741"/>
    </source>
</evidence>
<dbReference type="InterPro" id="IPR009057">
    <property type="entry name" value="Homeodomain-like_sf"/>
</dbReference>
<evidence type="ECO:0000256" key="2">
    <source>
        <dbReference type="ARBA" id="ARBA00022840"/>
    </source>
</evidence>
<dbReference type="KEGG" id="msea:METESE_00660"/>
<dbReference type="InterPro" id="IPR002078">
    <property type="entry name" value="Sigma_54_int"/>
</dbReference>
<dbReference type="SUPFAM" id="SSF46689">
    <property type="entry name" value="Homeodomain-like"/>
    <property type="match status" value="1"/>
</dbReference>
<dbReference type="GO" id="GO:0006355">
    <property type="term" value="P:regulation of DNA-templated transcription"/>
    <property type="evidence" value="ECO:0007669"/>
    <property type="project" value="InterPro"/>
</dbReference>
<feature type="domain" description="Sigma-54 factor interaction" evidence="8">
    <location>
        <begin position="198"/>
        <end position="427"/>
    </location>
</feature>
<dbReference type="GO" id="GO:0043565">
    <property type="term" value="F:sequence-specific DNA binding"/>
    <property type="evidence" value="ECO:0007669"/>
    <property type="project" value="InterPro"/>
</dbReference>
<keyword evidence="3" id="KW-0805">Transcription regulation</keyword>
<dbReference type="PROSITE" id="PS00675">
    <property type="entry name" value="SIGMA54_INTERACT_1"/>
    <property type="match status" value="1"/>
</dbReference>
<dbReference type="InterPro" id="IPR025662">
    <property type="entry name" value="Sigma_54_int_dom_ATP-bd_1"/>
</dbReference>
<gene>
    <name evidence="9" type="primary">nifA</name>
    <name evidence="9" type="ORF">METESE_00660</name>
</gene>
<dbReference type="CDD" id="cd00009">
    <property type="entry name" value="AAA"/>
    <property type="match status" value="1"/>
</dbReference>
<dbReference type="PROSITE" id="PS00676">
    <property type="entry name" value="SIGMA54_INTERACT_2"/>
    <property type="match status" value="1"/>
</dbReference>
<dbReference type="PRINTS" id="PR01590">
    <property type="entry name" value="HTHFIS"/>
</dbReference>
<sequence length="513" mass="56179">MADPEPGLHLDALLDLSVALAAPEIRTSLPRVLEILQEAFRAVTGAIALQDPASGILRVEASFGLPAAARDLQYRAGEGITGLVFQSGKPIVVPKVGDEPLFLGRSLRRTKNRALPQVSFLCVPLFLDGRPAGTLALTVPYDEARDYAGDTTVLQIAAGMVGLAMKVARLVAADRQRLLDENRQLRQELQDRYQMQNMVGKSHAMRQVFEQVAQAAPASTTVLIRGESGTGKELVARAIHYGSHRAGRPFVEVSCGALPEALIESELFGHEAGAFTDARTAKPGRFELANGGTLFLDEIGELSPATQVKLLRVLQERQFERLGGVTPVKVDVRLVAATHRNLEALIQAGTFREDLYYRLNVFELYLPPLRERSTDILLLADHFVEKFAHAQGKDVRRISNSAIDMLMAYHWPGNVRELENCIERAVLVCPGGVIHAHHLPPTLQTAEASNTFLGTSFEEAVGAFERDLIQDALKSARGNRAKAARLLQTTERILSYKVKKYGIAFGKGYKNVP</sequence>
<evidence type="ECO:0000313" key="10">
    <source>
        <dbReference type="Proteomes" id="UP001228113"/>
    </source>
</evidence>
<evidence type="ECO:0000256" key="4">
    <source>
        <dbReference type="ARBA" id="ARBA00023125"/>
    </source>
</evidence>
<dbReference type="Pfam" id="PF00158">
    <property type="entry name" value="Sigma54_activat"/>
    <property type="match status" value="1"/>
</dbReference>
<dbReference type="InterPro" id="IPR058031">
    <property type="entry name" value="AAA_lid_NorR"/>
</dbReference>
<accession>A0AA48HB78</accession>
<dbReference type="InterPro" id="IPR003018">
    <property type="entry name" value="GAF"/>
</dbReference>
<dbReference type="Gene3D" id="1.10.8.60">
    <property type="match status" value="1"/>
</dbReference>
<evidence type="ECO:0000259" key="8">
    <source>
        <dbReference type="PROSITE" id="PS50045"/>
    </source>
</evidence>
<dbReference type="Gene3D" id="1.10.10.60">
    <property type="entry name" value="Homeodomain-like"/>
    <property type="match status" value="1"/>
</dbReference>
<keyword evidence="1" id="KW-0547">Nucleotide-binding</keyword>
<dbReference type="SMART" id="SM00382">
    <property type="entry name" value="AAA"/>
    <property type="match status" value="1"/>
</dbReference>
<dbReference type="SUPFAM" id="SSF55781">
    <property type="entry name" value="GAF domain-like"/>
    <property type="match status" value="1"/>
</dbReference>
<feature type="coiled-coil region" evidence="7">
    <location>
        <begin position="168"/>
        <end position="195"/>
    </location>
</feature>